<protein>
    <submittedName>
        <fullName evidence="2">Uncharacterized protein</fullName>
    </submittedName>
</protein>
<accession>A0ABC8UAZ6</accession>
<organism evidence="2 3">
    <name type="scientific">Ilex paraguariensis</name>
    <name type="common">yerba mate</name>
    <dbReference type="NCBI Taxonomy" id="185542"/>
    <lineage>
        <taxon>Eukaryota</taxon>
        <taxon>Viridiplantae</taxon>
        <taxon>Streptophyta</taxon>
        <taxon>Embryophyta</taxon>
        <taxon>Tracheophyta</taxon>
        <taxon>Spermatophyta</taxon>
        <taxon>Magnoliopsida</taxon>
        <taxon>eudicotyledons</taxon>
        <taxon>Gunneridae</taxon>
        <taxon>Pentapetalae</taxon>
        <taxon>asterids</taxon>
        <taxon>campanulids</taxon>
        <taxon>Aquifoliales</taxon>
        <taxon>Aquifoliaceae</taxon>
        <taxon>Ilex</taxon>
    </lineage>
</organism>
<gene>
    <name evidence="2" type="ORF">ILEXP_LOCUS48100</name>
</gene>
<evidence type="ECO:0000313" key="3">
    <source>
        <dbReference type="Proteomes" id="UP001642360"/>
    </source>
</evidence>
<dbReference type="AlphaFoldDB" id="A0ABC8UAZ6"/>
<sequence length="616" mass="66978">MDYMDIDHITDVPDTPDRLAGENISGGGCIQKETNLPVADHSEDMDISDEGDRGQLRGDNKLVMDNGSTRLSSCPSKHPYIFDNSKYHISSTVSAVGNPSSSKNGFLLRRSMADKTANHESAESIHWQQKERGKALLISQSSAYQHKAVVDLTEKKGHAQEFEEAFRSGAVGNSQAEELTATAWAKGFSSLQSMENGSATSTNGYKGKEKVDVCKVGSSFGRGKGIDIVDASQPRAGKRSSALVHSITFPRVIRQKKLVRNGCISPHNIAKAKHVAAKHGNVNVGQKTTGCMESNCPPNLINLRDLITEDNNSQGDTGKGVTNHPFLLKDPEVKTMHLSSRSSTNFNEKANVTSNASGDTVRCFEGLSGINNTDNRLKNLRFSSSDEDQHIFRGKGEPCVVLQQDENGVVRRDIGNGSSARTDNEYPKNLDLISCQHGIAPVVSQRLSYVRPQLLQSDEASLSENTTVRRERPGSISRNHGECSTSAFDDSEIVFLGSSGESLNPRSVRNQSCHDLGILDPVINLDEFSPEVRHGSSHTMGCSSYNDSGARARQVEADELLARELQEQLYNEVPGVAVGEIDAHIALALQQVEDTQHAFSSGSHQIFHPVSGSCYM</sequence>
<evidence type="ECO:0000256" key="1">
    <source>
        <dbReference type="SAM" id="MobiDB-lite"/>
    </source>
</evidence>
<evidence type="ECO:0000313" key="2">
    <source>
        <dbReference type="EMBL" id="CAK9178183.1"/>
    </source>
</evidence>
<keyword evidence="3" id="KW-1185">Reference proteome</keyword>
<feature type="region of interest" description="Disordered" evidence="1">
    <location>
        <begin position="462"/>
        <end position="483"/>
    </location>
</feature>
<proteinExistence type="predicted"/>
<dbReference type="Proteomes" id="UP001642360">
    <property type="component" value="Unassembled WGS sequence"/>
</dbReference>
<name>A0ABC8UAZ6_9AQUA</name>
<comment type="caution">
    <text evidence="2">The sequence shown here is derived from an EMBL/GenBank/DDBJ whole genome shotgun (WGS) entry which is preliminary data.</text>
</comment>
<dbReference type="EMBL" id="CAUOFW020007246">
    <property type="protein sequence ID" value="CAK9178183.1"/>
    <property type="molecule type" value="Genomic_DNA"/>
</dbReference>
<reference evidence="2 3" key="1">
    <citation type="submission" date="2024-02" db="EMBL/GenBank/DDBJ databases">
        <authorList>
            <person name="Vignale AGUSTIN F."/>
            <person name="Sosa J E."/>
            <person name="Modenutti C."/>
        </authorList>
    </citation>
    <scope>NUCLEOTIDE SEQUENCE [LARGE SCALE GENOMIC DNA]</scope>
</reference>
<feature type="region of interest" description="Disordered" evidence="1">
    <location>
        <begin position="41"/>
        <end position="60"/>
    </location>
</feature>